<dbReference type="GO" id="GO:0007166">
    <property type="term" value="P:cell surface receptor signaling pathway"/>
    <property type="evidence" value="ECO:0007669"/>
    <property type="project" value="InterPro"/>
</dbReference>
<reference evidence="2 3" key="1">
    <citation type="journal article" date="2016" name="Mol. Biol. Evol.">
        <title>Comparative Genomics of Early-Diverging Mushroom-Forming Fungi Provides Insights into the Origins of Lignocellulose Decay Capabilities.</title>
        <authorList>
            <person name="Nagy L.G."/>
            <person name="Riley R."/>
            <person name="Tritt A."/>
            <person name="Adam C."/>
            <person name="Daum C."/>
            <person name="Floudas D."/>
            <person name="Sun H."/>
            <person name="Yadav J.S."/>
            <person name="Pangilinan J."/>
            <person name="Larsson K.H."/>
            <person name="Matsuura K."/>
            <person name="Barry K."/>
            <person name="Labutti K."/>
            <person name="Kuo R."/>
            <person name="Ohm R.A."/>
            <person name="Bhattacharya S.S."/>
            <person name="Shirouzu T."/>
            <person name="Yoshinaga Y."/>
            <person name="Martin F.M."/>
            <person name="Grigoriev I.V."/>
            <person name="Hibbett D.S."/>
        </authorList>
    </citation>
    <scope>NUCLEOTIDE SEQUENCE [LARGE SCALE GENOMIC DNA]</scope>
    <source>
        <strain evidence="2 3">HHB9708</strain>
    </source>
</reference>
<proteinExistence type="predicted"/>
<dbReference type="AlphaFoldDB" id="A0A164T035"/>
<dbReference type="InterPro" id="IPR011009">
    <property type="entry name" value="Kinase-like_dom_sf"/>
</dbReference>
<evidence type="ECO:0000313" key="3">
    <source>
        <dbReference type="Proteomes" id="UP000076722"/>
    </source>
</evidence>
<sequence>MAAIALDHLIKSLEIAHGLGEAIPGGSIVKAVAAVGLVIVKAAEAVRVNKEQCLEIAQRVAEHILIIKEGLDDGVLPAGFEERLQDYCRVLEDIARTIERMGKIGWMKRSFKHATVAEETQKCLKKLDDAYKNIMLRSSLTTMSLVNRNLTANMISYDTANLPTGPSESDELPRLPSRHIHFSGTEISRSSRAGYILGLYDGHLEVSGAQRCKVLIRKYEMMADDSEAEFERELLVRRDMLHPNITRLLGYSVVSQRTKMIIVEAGTTPATSYLSSLPPLDHFFESWRLMNELAKAYEFLHDHGASWEGGLQDLNVSTRGYRIQIGGAGSLDDYLDASVIRLWSATSYIRDGTEANNTVPADNKSSQTLHSIAENLREGFEVTQAWKANMDANNALRLLGITLGWMKFRPFELYLQNNSSFSIGDFGWVENNLESTTQPYTWHRAPIVNNQTLASHWQQSLLLKLFHEDQGHIFFGEYVDGLLRWELPFRPDKMMSIGTTVNLVLTTQSEMCFRTSCMRIAEHMGVDVSQLRIVRKMSKVLRTVFKIGDPSETTPSTIYYFSHPVTPEGNIQVPPGFWSFYPGPSVDATTRLHGHETSHTVRLHKFTYYGSLGASHLALLRGIDSFGCLPAHDVVFEDQPPSKDEKVTTGPRSMLSRARRLLK</sequence>
<gene>
    <name evidence="2" type="ORF">SISNIDRAFT_486895</name>
</gene>
<dbReference type="SUPFAM" id="SSF56112">
    <property type="entry name" value="Protein kinase-like (PK-like)"/>
    <property type="match status" value="1"/>
</dbReference>
<dbReference type="OrthoDB" id="2747113at2759"/>
<feature type="region of interest" description="Disordered" evidence="1">
    <location>
        <begin position="638"/>
        <end position="663"/>
    </location>
</feature>
<dbReference type="Gene3D" id="3.30.200.20">
    <property type="entry name" value="Phosphorylase Kinase, domain 1"/>
    <property type="match status" value="1"/>
</dbReference>
<dbReference type="Gene3D" id="1.20.930.20">
    <property type="entry name" value="Adaptor protein Cbl, N-terminal domain"/>
    <property type="match status" value="1"/>
</dbReference>
<name>A0A164T035_9AGAM</name>
<dbReference type="CDD" id="cd21037">
    <property type="entry name" value="MLKL_NTD"/>
    <property type="match status" value="1"/>
</dbReference>
<keyword evidence="3" id="KW-1185">Reference proteome</keyword>
<dbReference type="InterPro" id="IPR036537">
    <property type="entry name" value="Adaptor_Cbl_N_dom_sf"/>
</dbReference>
<dbReference type="Proteomes" id="UP000076722">
    <property type="component" value="Unassembled WGS sequence"/>
</dbReference>
<evidence type="ECO:0008006" key="4">
    <source>
        <dbReference type="Google" id="ProtNLM"/>
    </source>
</evidence>
<evidence type="ECO:0000256" key="1">
    <source>
        <dbReference type="SAM" id="MobiDB-lite"/>
    </source>
</evidence>
<dbReference type="EMBL" id="KV419412">
    <property type="protein sequence ID" value="KZS91956.1"/>
    <property type="molecule type" value="Genomic_DNA"/>
</dbReference>
<dbReference type="InterPro" id="IPR059179">
    <property type="entry name" value="MLKL-like_MCAfunc"/>
</dbReference>
<evidence type="ECO:0000313" key="2">
    <source>
        <dbReference type="EMBL" id="KZS91956.1"/>
    </source>
</evidence>
<accession>A0A164T035</accession>
<organism evidence="2 3">
    <name type="scientific">Sistotremastrum niveocremeum HHB9708</name>
    <dbReference type="NCBI Taxonomy" id="1314777"/>
    <lineage>
        <taxon>Eukaryota</taxon>
        <taxon>Fungi</taxon>
        <taxon>Dikarya</taxon>
        <taxon>Basidiomycota</taxon>
        <taxon>Agaricomycotina</taxon>
        <taxon>Agaricomycetes</taxon>
        <taxon>Sistotremastrales</taxon>
        <taxon>Sistotremastraceae</taxon>
        <taxon>Sertulicium</taxon>
        <taxon>Sertulicium niveocremeum</taxon>
    </lineage>
</organism>
<protein>
    <recommendedName>
        <fullName evidence="4">Protein kinase domain-containing protein</fullName>
    </recommendedName>
</protein>